<evidence type="ECO:0000313" key="3">
    <source>
        <dbReference type="Proteomes" id="UP000034947"/>
    </source>
</evidence>
<dbReference type="VEuPathDB" id="FungiDB:P175DRAFT_0489038"/>
<protein>
    <recommendedName>
        <fullName evidence="4">BTB domain-containing protein</fullName>
    </recommendedName>
</protein>
<dbReference type="Proteomes" id="UP000034947">
    <property type="component" value="Unassembled WGS sequence"/>
</dbReference>
<sequence length="495" mass="55037">MEAGRDFRSIINSVPFTFLVGPGHTKLTVQSGLARHVSRPLDHLMNSGQTRESKHQIAVLEDEDVETFVAFCEYAYTGDYAVPPPGGREDDREQDMINNPFRGMFTSDSNASSPPSGLAPSPGRPAAAAPRASDSHPQDSASYAEDGYDEETPDENAAWYLSTTTDYPPQDPTATPRDSDRSPVPSPDASSSRGRRRQRGRRGRKNSKEPQLLTENTVSKLTPPCTPPPDGAGLFEEKPATAAAAVELDPAAVSPPEVDESPPEEESWERSISASTSAEEEFQARCRSRRIIDTSFASQEFSSRHGKRTTTSLWDEFTAMDDREFRPYYYRARPPNSFPGFGLPYLIFHAKIYVFATRYLIPALAHLCLCKLHRDLVNLSFPDPDPDPDNQYAEQFVLTTTKARMVLDLLHYTYSKTTRLEPISPTAATQLRDNELRKLVVHYAACKIRDLAEYCPPVETIVGSPGYPEKPSARGLRALLDTTPELASDLIYRMI</sequence>
<accession>A0A0F8UXV3</accession>
<keyword evidence="3" id="KW-1185">Reference proteome</keyword>
<name>A0A0F8UXV3_9EURO</name>
<gene>
    <name evidence="2" type="ORF">AOCH_002107</name>
</gene>
<evidence type="ECO:0000256" key="1">
    <source>
        <dbReference type="SAM" id="MobiDB-lite"/>
    </source>
</evidence>
<reference evidence="2 3" key="1">
    <citation type="submission" date="2015-02" db="EMBL/GenBank/DDBJ databases">
        <title>Draft Genome Sequences of Two Closely-Related Aflatoxigenic Aspergillus Species Obtained from the Cote d'Ivoire.</title>
        <authorList>
            <person name="Moore G.G."/>
            <person name="Beltz S.B."/>
            <person name="Mack B.M."/>
        </authorList>
    </citation>
    <scope>NUCLEOTIDE SEQUENCE [LARGE SCALE GENOMIC DNA]</scope>
    <source>
        <strain evidence="2 3">SRRC1432</strain>
    </source>
</reference>
<dbReference type="EMBL" id="JYKN01000458">
    <property type="protein sequence ID" value="KKK24329.1"/>
    <property type="molecule type" value="Genomic_DNA"/>
</dbReference>
<feature type="region of interest" description="Disordered" evidence="1">
    <location>
        <begin position="250"/>
        <end position="276"/>
    </location>
</feature>
<proteinExistence type="predicted"/>
<dbReference type="AlphaFoldDB" id="A0A0F8UXV3"/>
<organism evidence="2 3">
    <name type="scientific">Aspergillus ochraceoroseus</name>
    <dbReference type="NCBI Taxonomy" id="138278"/>
    <lineage>
        <taxon>Eukaryota</taxon>
        <taxon>Fungi</taxon>
        <taxon>Dikarya</taxon>
        <taxon>Ascomycota</taxon>
        <taxon>Pezizomycotina</taxon>
        <taxon>Eurotiomycetes</taxon>
        <taxon>Eurotiomycetidae</taxon>
        <taxon>Eurotiales</taxon>
        <taxon>Aspergillaceae</taxon>
        <taxon>Aspergillus</taxon>
        <taxon>Aspergillus subgen. Nidulantes</taxon>
    </lineage>
</organism>
<evidence type="ECO:0008006" key="4">
    <source>
        <dbReference type="Google" id="ProtNLM"/>
    </source>
</evidence>
<feature type="compositionally biased region" description="Acidic residues" evidence="1">
    <location>
        <begin position="257"/>
        <end position="267"/>
    </location>
</feature>
<evidence type="ECO:0000313" key="2">
    <source>
        <dbReference type="EMBL" id="KKK24329.1"/>
    </source>
</evidence>
<feature type="compositionally biased region" description="Low complexity" evidence="1">
    <location>
        <begin position="109"/>
        <end position="132"/>
    </location>
</feature>
<feature type="region of interest" description="Disordered" evidence="1">
    <location>
        <begin position="80"/>
        <end position="235"/>
    </location>
</feature>
<comment type="caution">
    <text evidence="2">The sequence shown here is derived from an EMBL/GenBank/DDBJ whole genome shotgun (WGS) entry which is preliminary data.</text>
</comment>
<dbReference type="PANTHER" id="PTHR47843:SF3">
    <property type="entry name" value="BTB DOMAIN-CONTAINING PROTEIN"/>
    <property type="match status" value="1"/>
</dbReference>
<dbReference type="OrthoDB" id="448954at2759"/>
<feature type="compositionally biased region" description="Basic residues" evidence="1">
    <location>
        <begin position="193"/>
        <end position="205"/>
    </location>
</feature>
<dbReference type="PANTHER" id="PTHR47843">
    <property type="entry name" value="BTB DOMAIN-CONTAINING PROTEIN-RELATED"/>
    <property type="match status" value="1"/>
</dbReference>